<sequence>MIWDDEKWPLSLAAVECAAYMALREQEKAPYKGKKLATANRQSKPSVHAPTPAKTGESSRQWLDADLETYGQAREQVLPYDEAPPSGEPDAGEIAPPAGGANSTLYDESTMDIDQIVEDIYSVSSFMQIANKGLIVSTLQVNGHAADKRSRANLPQAHIPHPTDQRLNRRDLTSAISPNVPKAHILVILNPINSTVPIVARTPEKRAPTTHPRRRPRRTLPLWHRGHRPRADPRVTVVCGQPLCIIFTSGVAKIHDLGDITAQEQELINVALHQLKKNIEKAFAFVQ</sequence>
<dbReference type="AlphaFoldDB" id="A0A0C9V3Q5"/>
<evidence type="ECO:0000313" key="2">
    <source>
        <dbReference type="EMBL" id="KIJ41544.1"/>
    </source>
</evidence>
<dbReference type="GO" id="GO:0016616">
    <property type="term" value="F:oxidoreductase activity, acting on the CH-OH group of donors, NAD or NADP as acceptor"/>
    <property type="evidence" value="ECO:0007669"/>
    <property type="project" value="InterPro"/>
</dbReference>
<name>A0A0C9V3Q5_SPHS4</name>
<accession>A0A0C9V3Q5</accession>
<dbReference type="OrthoDB" id="4069699at2759"/>
<keyword evidence="3" id="KW-1185">Reference proteome</keyword>
<protein>
    <recommendedName>
        <fullName evidence="4">Malate dehydrogenase</fullName>
    </recommendedName>
</protein>
<dbReference type="InterPro" id="IPR015955">
    <property type="entry name" value="Lactate_DH/Glyco_Ohase_4_C"/>
</dbReference>
<organism evidence="2 3">
    <name type="scientific">Sphaerobolus stellatus (strain SS14)</name>
    <dbReference type="NCBI Taxonomy" id="990650"/>
    <lineage>
        <taxon>Eukaryota</taxon>
        <taxon>Fungi</taxon>
        <taxon>Dikarya</taxon>
        <taxon>Basidiomycota</taxon>
        <taxon>Agaricomycotina</taxon>
        <taxon>Agaricomycetes</taxon>
        <taxon>Phallomycetidae</taxon>
        <taxon>Geastrales</taxon>
        <taxon>Sphaerobolaceae</taxon>
        <taxon>Sphaerobolus</taxon>
    </lineage>
</organism>
<reference evidence="2 3" key="1">
    <citation type="submission" date="2014-06" db="EMBL/GenBank/DDBJ databases">
        <title>Evolutionary Origins and Diversification of the Mycorrhizal Mutualists.</title>
        <authorList>
            <consortium name="DOE Joint Genome Institute"/>
            <consortium name="Mycorrhizal Genomics Consortium"/>
            <person name="Kohler A."/>
            <person name="Kuo A."/>
            <person name="Nagy L.G."/>
            <person name="Floudas D."/>
            <person name="Copeland A."/>
            <person name="Barry K.W."/>
            <person name="Cichocki N."/>
            <person name="Veneault-Fourrey C."/>
            <person name="LaButti K."/>
            <person name="Lindquist E.A."/>
            <person name="Lipzen A."/>
            <person name="Lundell T."/>
            <person name="Morin E."/>
            <person name="Murat C."/>
            <person name="Riley R."/>
            <person name="Ohm R."/>
            <person name="Sun H."/>
            <person name="Tunlid A."/>
            <person name="Henrissat B."/>
            <person name="Grigoriev I.V."/>
            <person name="Hibbett D.S."/>
            <person name="Martin F."/>
        </authorList>
    </citation>
    <scope>NUCLEOTIDE SEQUENCE [LARGE SCALE GENOMIC DNA]</scope>
    <source>
        <strain evidence="2 3">SS14</strain>
    </source>
</reference>
<evidence type="ECO:0000313" key="3">
    <source>
        <dbReference type="Proteomes" id="UP000054279"/>
    </source>
</evidence>
<proteinExistence type="predicted"/>
<dbReference type="Proteomes" id="UP000054279">
    <property type="component" value="Unassembled WGS sequence"/>
</dbReference>
<dbReference type="EMBL" id="KN837136">
    <property type="protein sequence ID" value="KIJ41544.1"/>
    <property type="molecule type" value="Genomic_DNA"/>
</dbReference>
<feature type="region of interest" description="Disordered" evidence="1">
    <location>
        <begin position="79"/>
        <end position="105"/>
    </location>
</feature>
<dbReference type="HOGENOM" id="CLU_970347_0_0_1"/>
<dbReference type="Gene3D" id="3.90.110.10">
    <property type="entry name" value="Lactate dehydrogenase/glycoside hydrolase, family 4, C-terminal"/>
    <property type="match status" value="1"/>
</dbReference>
<evidence type="ECO:0000256" key="1">
    <source>
        <dbReference type="SAM" id="MobiDB-lite"/>
    </source>
</evidence>
<gene>
    <name evidence="2" type="ORF">M422DRAFT_255454</name>
</gene>
<feature type="region of interest" description="Disordered" evidence="1">
    <location>
        <begin position="28"/>
        <end position="61"/>
    </location>
</feature>
<evidence type="ECO:0008006" key="4">
    <source>
        <dbReference type="Google" id="ProtNLM"/>
    </source>
</evidence>